<sequence length="656" mass="69625">MMMKSRALLRLGAGCSLLALPLSAMAFPFDLGPVKGSFDTTVSVGTAMRMQSPDGNLVGIANGGTSRTPNEDDGNLGFAKHDLISATAKASHDIELKWKNFGAFSRVTYFYDGISTHARPREDRMNALNNPTSDRKGGSYELGPEGRDRLGSELDFLDLFAYANFNVGGVGVSTRFGKQVVSWGESTFIGNSINSINPIDVSKIRAPGAELKEALIPTAMLWNSLQVGGGVSVESVWMTSYESTRIDPRGSFFSTNDFLSDDGDKAYLSFGRREDDGHTLRSPIAANGGSASVWAPRDAGRKVASATKQYGFAVRYMADWLHSTELGLYYLTYHSRTPLASGIAGGGTSSQRGTNLLTQGLPTCSSQATPTAPCRGTYFSEYPSNINLYGLSFNTTGPIGIALQGEYSYRPNMPLQLASPELLLAALGVPSTVSATPIAAGSYIKGYRRVGMHQAQATATKLFGPTFGAQQFTMVGEVGATHLNLPDKLKFNGPGVALPSCSVFRTLPAGSQLGVSGGSCQEEVGGGYATKDSWGYRIVSRLDYENAIGAAQLSPRIIFAHDVAGVGPSFNRDTKAITFGLALNYLQRWQADIGYTTFQGGRVFAGTDAVPPGTVLAAGPPPTFVPGDSTQSASFATGSNQSKDRDFLAVSVSYAF</sequence>
<feature type="region of interest" description="Disordered" evidence="1">
    <location>
        <begin position="55"/>
        <end position="74"/>
    </location>
</feature>
<name>A0A2T5MIP1_9GAMM</name>
<evidence type="ECO:0000313" key="4">
    <source>
        <dbReference type="Proteomes" id="UP000244248"/>
    </source>
</evidence>
<evidence type="ECO:0000256" key="2">
    <source>
        <dbReference type="SAM" id="SignalP"/>
    </source>
</evidence>
<feature type="region of interest" description="Disordered" evidence="1">
    <location>
        <begin position="122"/>
        <end position="144"/>
    </location>
</feature>
<evidence type="ECO:0000313" key="3">
    <source>
        <dbReference type="EMBL" id="PTU32456.1"/>
    </source>
</evidence>
<reference evidence="3 4" key="1">
    <citation type="submission" date="2018-04" db="EMBL/GenBank/DDBJ databases">
        <title>Novel species isolated from glacier.</title>
        <authorList>
            <person name="Liu Q."/>
            <person name="Xin Y.-H."/>
        </authorList>
    </citation>
    <scope>NUCLEOTIDE SEQUENCE [LARGE SCALE GENOMIC DNA]</scope>
    <source>
        <strain evidence="3 4">GT1R17</strain>
    </source>
</reference>
<feature type="signal peptide" evidence="2">
    <location>
        <begin position="1"/>
        <end position="26"/>
    </location>
</feature>
<gene>
    <name evidence="3" type="ORF">CJD38_07360</name>
</gene>
<feature type="chain" id="PRO_5015669101" evidence="2">
    <location>
        <begin position="27"/>
        <end position="656"/>
    </location>
</feature>
<feature type="compositionally biased region" description="Basic and acidic residues" evidence="1">
    <location>
        <begin position="133"/>
        <end position="144"/>
    </location>
</feature>
<dbReference type="Proteomes" id="UP000244248">
    <property type="component" value="Unassembled WGS sequence"/>
</dbReference>
<dbReference type="RefSeq" id="WP_107939652.1">
    <property type="nucleotide sequence ID" value="NZ_QANS01000002.1"/>
</dbReference>
<dbReference type="AlphaFoldDB" id="A0A2T5MIP1"/>
<keyword evidence="2" id="KW-0732">Signal</keyword>
<dbReference type="EMBL" id="QANS01000002">
    <property type="protein sequence ID" value="PTU32456.1"/>
    <property type="molecule type" value="Genomic_DNA"/>
</dbReference>
<dbReference type="OrthoDB" id="7000272at2"/>
<protein>
    <submittedName>
        <fullName evidence="3">DUF1302 domain-containing protein</fullName>
    </submittedName>
</protein>
<evidence type="ECO:0000256" key="1">
    <source>
        <dbReference type="SAM" id="MobiDB-lite"/>
    </source>
</evidence>
<keyword evidence="4" id="KW-1185">Reference proteome</keyword>
<accession>A0A2T5MIP1</accession>
<organism evidence="3 4">
    <name type="scientific">Stenotrophobium rhamnosiphilum</name>
    <dbReference type="NCBI Taxonomy" id="2029166"/>
    <lineage>
        <taxon>Bacteria</taxon>
        <taxon>Pseudomonadati</taxon>
        <taxon>Pseudomonadota</taxon>
        <taxon>Gammaproteobacteria</taxon>
        <taxon>Nevskiales</taxon>
        <taxon>Nevskiaceae</taxon>
        <taxon>Stenotrophobium</taxon>
    </lineage>
</organism>
<dbReference type="Pfam" id="PF06980">
    <property type="entry name" value="DUF1302"/>
    <property type="match status" value="1"/>
</dbReference>
<comment type="caution">
    <text evidence="3">The sequence shown here is derived from an EMBL/GenBank/DDBJ whole genome shotgun (WGS) entry which is preliminary data.</text>
</comment>
<dbReference type="InterPro" id="IPR010727">
    <property type="entry name" value="DUF1302"/>
</dbReference>
<proteinExistence type="predicted"/>